<keyword evidence="1" id="KW-0812">Transmembrane</keyword>
<keyword evidence="1" id="KW-1133">Transmembrane helix</keyword>
<dbReference type="AlphaFoldDB" id="A0A1V2BUU7"/>
<dbReference type="EMBL" id="CP062916">
    <property type="protein sequence ID" value="QPF06824.1"/>
    <property type="molecule type" value="Genomic_DNA"/>
</dbReference>
<name>A0A1V2BUU7_RAOTE</name>
<evidence type="ECO:0000313" key="9">
    <source>
        <dbReference type="Proteomes" id="UP000332594"/>
    </source>
</evidence>
<dbReference type="EMBL" id="CABDVU010000001">
    <property type="protein sequence ID" value="VTN08387.1"/>
    <property type="molecule type" value="Genomic_DNA"/>
</dbReference>
<evidence type="ECO:0000313" key="8">
    <source>
        <dbReference type="Proteomes" id="UP000274346"/>
    </source>
</evidence>
<evidence type="ECO:0000313" key="3">
    <source>
        <dbReference type="EMBL" id="VDR27768.1"/>
    </source>
</evidence>
<reference evidence="5 9" key="1">
    <citation type="submission" date="2019-03" db="EMBL/GenBank/DDBJ databases">
        <authorList>
            <consortium name="Pathogen Informatics"/>
        </authorList>
    </citation>
    <scope>NUCLEOTIDE SEQUENCE [LARGE SCALE GENOMIC DNA]</scope>
    <source>
        <strain evidence="5 9">NCTC13038</strain>
        <strain evidence="3 8">NCTC13098</strain>
        <strain evidence="6 10">NCTC9185</strain>
        <strain evidence="4 7">NCTC9997</strain>
    </source>
</reference>
<gene>
    <name evidence="5" type="primary">ymiA</name>
    <name evidence="2" type="ORF">IMO34_15805</name>
    <name evidence="5" type="ORF">NCTC13038_02220</name>
    <name evidence="3" type="ORF">NCTC13098_04140</name>
    <name evidence="6" type="ORF">NCTC9185_00264</name>
    <name evidence="4" type="ORF">NCTC9997_03717</name>
</gene>
<dbReference type="NCBIfam" id="NF000536">
    <property type="entry name" value="YmiA"/>
    <property type="match status" value="1"/>
</dbReference>
<evidence type="ECO:0000313" key="11">
    <source>
        <dbReference type="Proteomes" id="UP000594500"/>
    </source>
</evidence>
<evidence type="ECO:0000313" key="6">
    <source>
        <dbReference type="EMBL" id="VTN08387.1"/>
    </source>
</evidence>
<dbReference type="RefSeq" id="WP_071844914.1">
    <property type="nucleotide sequence ID" value="NZ_BJNO01000011.1"/>
</dbReference>
<dbReference type="Proteomes" id="UP000267630">
    <property type="component" value="Chromosome 3"/>
</dbReference>
<sequence>MISDIDYMKLAMSQAGDKTEVDPVLRSRAWGAVFIGLAMFWSIVALVICNVWIVS</sequence>
<evidence type="ECO:0000313" key="7">
    <source>
        <dbReference type="Proteomes" id="UP000267630"/>
    </source>
</evidence>
<evidence type="ECO:0000313" key="4">
    <source>
        <dbReference type="EMBL" id="VED51311.1"/>
    </source>
</evidence>
<keyword evidence="1" id="KW-0472">Membrane</keyword>
<dbReference type="Pfam" id="PF22868">
    <property type="entry name" value="YmiA-like"/>
    <property type="match status" value="1"/>
</dbReference>
<dbReference type="Proteomes" id="UP000332594">
    <property type="component" value="Unassembled WGS sequence"/>
</dbReference>
<dbReference type="Proteomes" id="UP000274346">
    <property type="component" value="Chromosome"/>
</dbReference>
<protein>
    <submittedName>
        <fullName evidence="4">Protein YmiA</fullName>
    </submittedName>
    <submittedName>
        <fullName evidence="2">YmiA family putative membrane protein</fullName>
    </submittedName>
</protein>
<keyword evidence="7" id="KW-1185">Reference proteome</keyword>
<dbReference type="GeneID" id="57505365"/>
<dbReference type="EMBL" id="CAADJG010000002">
    <property type="protein sequence ID" value="VFS71005.1"/>
    <property type="molecule type" value="Genomic_DNA"/>
</dbReference>
<evidence type="ECO:0000313" key="2">
    <source>
        <dbReference type="EMBL" id="QPF06824.1"/>
    </source>
</evidence>
<proteinExistence type="predicted"/>
<dbReference type="KEGG" id="rtg:NCTC13098_04140"/>
<dbReference type="EMBL" id="LR134253">
    <property type="protein sequence ID" value="VED51311.1"/>
    <property type="molecule type" value="Genomic_DNA"/>
</dbReference>
<accession>A0A1V2BUU7</accession>
<feature type="transmembrane region" description="Helical" evidence="1">
    <location>
        <begin position="29"/>
        <end position="53"/>
    </location>
</feature>
<evidence type="ECO:0000256" key="1">
    <source>
        <dbReference type="SAM" id="Phobius"/>
    </source>
</evidence>
<organism evidence="5 9">
    <name type="scientific">Raoultella terrigena</name>
    <name type="common">Klebsiella terrigena</name>
    <dbReference type="NCBI Taxonomy" id="577"/>
    <lineage>
        <taxon>Bacteria</taxon>
        <taxon>Pseudomonadati</taxon>
        <taxon>Pseudomonadota</taxon>
        <taxon>Gammaproteobacteria</taxon>
        <taxon>Enterobacterales</taxon>
        <taxon>Enterobacteriaceae</taxon>
        <taxon>Klebsiella/Raoultella group</taxon>
        <taxon>Raoultella</taxon>
    </lineage>
</organism>
<dbReference type="Proteomes" id="UP000594500">
    <property type="component" value="Chromosome"/>
</dbReference>
<evidence type="ECO:0000313" key="5">
    <source>
        <dbReference type="EMBL" id="VFS71005.1"/>
    </source>
</evidence>
<evidence type="ECO:0000313" key="10">
    <source>
        <dbReference type="Proteomes" id="UP000339249"/>
    </source>
</evidence>
<dbReference type="EMBL" id="LR131271">
    <property type="protein sequence ID" value="VDR27768.1"/>
    <property type="molecule type" value="Genomic_DNA"/>
</dbReference>
<dbReference type="InterPro" id="IPR047744">
    <property type="entry name" value="YmiA_put-like"/>
</dbReference>
<dbReference type="Proteomes" id="UP000339249">
    <property type="component" value="Unassembled WGS sequence"/>
</dbReference>
<reference evidence="2 11" key="2">
    <citation type="submission" date="2020-10" db="EMBL/GenBank/DDBJ databases">
        <title>Resistance determinants and their genetic context in bacteria from a longitudinal study of pigs reared under conventional and antibiotic-free husbandry practices.</title>
        <authorList>
            <person name="Poulin-Laprade D."/>
            <person name="Brouard J.-S."/>
            <person name="Gagnon N."/>
            <person name="Turcotte A."/>
            <person name="Langlois A."/>
            <person name="Matte J.J."/>
            <person name="Carrillo C.D."/>
            <person name="Zaheer R."/>
            <person name="McAllister T."/>
            <person name="Topp E."/>
            <person name="Talbot G."/>
        </authorList>
    </citation>
    <scope>NUCLEOTIDE SEQUENCE [LARGE SCALE GENOMIC DNA]</scope>
    <source>
        <strain evidence="2 11">Res13-Abat-PEB01-P1-04-A</strain>
    </source>
</reference>
<dbReference type="OrthoDB" id="6540960at2"/>